<proteinExistence type="predicted"/>
<evidence type="ECO:0000313" key="1">
    <source>
        <dbReference type="EMBL" id="RGD73828.1"/>
    </source>
</evidence>
<gene>
    <name evidence="1" type="ORF">DW687_08615</name>
</gene>
<dbReference type="Proteomes" id="UP000261212">
    <property type="component" value="Unassembled WGS sequence"/>
</dbReference>
<sequence>MNYENRDKNKCYWDAIHFSGKESYNGYENIKRMYCSCAENKELSGFAYELEEFKEDFKYCPFCGGEIEFETYD</sequence>
<reference evidence="1 2" key="1">
    <citation type="submission" date="2018-08" db="EMBL/GenBank/DDBJ databases">
        <title>A genome reference for cultivated species of the human gut microbiota.</title>
        <authorList>
            <person name="Zou Y."/>
            <person name="Xue W."/>
            <person name="Luo G."/>
        </authorList>
    </citation>
    <scope>NUCLEOTIDE SEQUENCE [LARGE SCALE GENOMIC DNA]</scope>
    <source>
        <strain evidence="1 2">AM25-6</strain>
    </source>
</reference>
<evidence type="ECO:0000313" key="2">
    <source>
        <dbReference type="Proteomes" id="UP000261212"/>
    </source>
</evidence>
<organism evidence="1 2">
    <name type="scientific">Anaerofustis stercorihominis</name>
    <dbReference type="NCBI Taxonomy" id="214853"/>
    <lineage>
        <taxon>Bacteria</taxon>
        <taxon>Bacillati</taxon>
        <taxon>Bacillota</taxon>
        <taxon>Clostridia</taxon>
        <taxon>Eubacteriales</taxon>
        <taxon>Eubacteriaceae</taxon>
        <taxon>Anaerofustis</taxon>
    </lineage>
</organism>
<dbReference type="RefSeq" id="WP_117532445.1">
    <property type="nucleotide sequence ID" value="NZ_QUSM01000004.1"/>
</dbReference>
<protein>
    <submittedName>
        <fullName evidence="1">Uncharacterized protein</fullName>
    </submittedName>
</protein>
<comment type="caution">
    <text evidence="1">The sequence shown here is derived from an EMBL/GenBank/DDBJ whole genome shotgun (WGS) entry which is preliminary data.</text>
</comment>
<name>A0A3E3DYQ2_9FIRM</name>
<accession>A0A3E3DYQ2</accession>
<dbReference type="AlphaFoldDB" id="A0A3E3DYQ2"/>
<dbReference type="EMBL" id="QUSM01000004">
    <property type="protein sequence ID" value="RGD73828.1"/>
    <property type="molecule type" value="Genomic_DNA"/>
</dbReference>